<evidence type="ECO:0000313" key="1">
    <source>
        <dbReference type="EMBL" id="SHJ58122.1"/>
    </source>
</evidence>
<proteinExistence type="predicted"/>
<dbReference type="EMBL" id="FRAH01000003">
    <property type="protein sequence ID" value="SHJ58122.1"/>
    <property type="molecule type" value="Genomic_DNA"/>
</dbReference>
<sequence>MNENLWKLLEMAKADPALLAALEATRKEADPALALCTLATEKGFPITVGELFGEGEEYTSNLLKSCNGGASYPLDGWEDAYDLFFASLDALKNA</sequence>
<gene>
    <name evidence="1" type="ORF">SAMN02745138_00157</name>
</gene>
<keyword evidence="2" id="KW-1185">Reference proteome</keyword>
<dbReference type="OrthoDB" id="1771041at2"/>
<evidence type="ECO:0008006" key="3">
    <source>
        <dbReference type="Google" id="ProtNLM"/>
    </source>
</evidence>
<name>A0A1M6KGX0_9FIRM</name>
<dbReference type="AlphaFoldDB" id="A0A1M6KGX0"/>
<evidence type="ECO:0000313" key="2">
    <source>
        <dbReference type="Proteomes" id="UP000183975"/>
    </source>
</evidence>
<reference evidence="1 2" key="1">
    <citation type="submission" date="2016-11" db="EMBL/GenBank/DDBJ databases">
        <authorList>
            <person name="Jaros S."/>
            <person name="Januszkiewicz K."/>
            <person name="Wedrychowicz H."/>
        </authorList>
    </citation>
    <scope>NUCLEOTIDE SEQUENCE [LARGE SCALE GENOMIC DNA]</scope>
    <source>
        <strain evidence="1 2">DSM 14214</strain>
    </source>
</reference>
<organism evidence="1 2">
    <name type="scientific">Anaerotignum lactatifermentans DSM 14214</name>
    <dbReference type="NCBI Taxonomy" id="1121323"/>
    <lineage>
        <taxon>Bacteria</taxon>
        <taxon>Bacillati</taxon>
        <taxon>Bacillota</taxon>
        <taxon>Clostridia</taxon>
        <taxon>Lachnospirales</taxon>
        <taxon>Anaerotignaceae</taxon>
        <taxon>Anaerotignum</taxon>
    </lineage>
</organism>
<protein>
    <recommendedName>
        <fullName evidence="3">Nif11 domain-containing protein</fullName>
    </recommendedName>
</protein>
<accession>A0A1M6KGX0</accession>
<dbReference type="RefSeq" id="WP_022254184.1">
    <property type="nucleotide sequence ID" value="NZ_FRAH01000003.1"/>
</dbReference>
<dbReference type="Proteomes" id="UP000183975">
    <property type="component" value="Unassembled WGS sequence"/>
</dbReference>
<dbReference type="GeneID" id="78175399"/>